<evidence type="ECO:0008006" key="9">
    <source>
        <dbReference type="Google" id="ProtNLM"/>
    </source>
</evidence>
<evidence type="ECO:0000256" key="2">
    <source>
        <dbReference type="ARBA" id="ARBA00022519"/>
    </source>
</evidence>
<dbReference type="Gene3D" id="2.60.450.10">
    <property type="entry name" value="Lipopolysaccharide (LPS) transport protein A like domain"/>
    <property type="match status" value="1"/>
</dbReference>
<dbReference type="InterPro" id="IPR026265">
    <property type="entry name" value="LptC"/>
</dbReference>
<gene>
    <name evidence="7" type="ORF">Atep_26010</name>
</gene>
<dbReference type="EMBL" id="AP024563">
    <property type="protein sequence ID" value="BCU07924.1"/>
    <property type="molecule type" value="Genomic_DNA"/>
</dbReference>
<dbReference type="PANTHER" id="PTHR37481:SF1">
    <property type="entry name" value="LIPOPOLYSACCHARIDE EXPORT SYSTEM PROTEIN LPTC"/>
    <property type="match status" value="1"/>
</dbReference>
<organism evidence="7 8">
    <name type="scientific">Allochromatium tepidum</name>
    <dbReference type="NCBI Taxonomy" id="553982"/>
    <lineage>
        <taxon>Bacteria</taxon>
        <taxon>Pseudomonadati</taxon>
        <taxon>Pseudomonadota</taxon>
        <taxon>Gammaproteobacteria</taxon>
        <taxon>Chromatiales</taxon>
        <taxon>Chromatiaceae</taxon>
        <taxon>Allochromatium</taxon>
    </lineage>
</organism>
<accession>A0ABN6GE57</accession>
<keyword evidence="1" id="KW-1003">Cell membrane</keyword>
<name>A0ABN6GE57_9GAMM</name>
<evidence type="ECO:0000313" key="7">
    <source>
        <dbReference type="EMBL" id="BCU07924.1"/>
    </source>
</evidence>
<dbReference type="InterPro" id="IPR010664">
    <property type="entry name" value="LipoPS_assembly_LptC-rel"/>
</dbReference>
<evidence type="ECO:0000256" key="5">
    <source>
        <dbReference type="ARBA" id="ARBA00023136"/>
    </source>
</evidence>
<reference evidence="7 8" key="1">
    <citation type="submission" date="2021-04" db="EMBL/GenBank/DDBJ databases">
        <title>Complete genome sequencing of Allochromatium tepidum strain NZ.</title>
        <authorList>
            <person name="Tsukatani Y."/>
            <person name="Mori H."/>
        </authorList>
    </citation>
    <scope>NUCLEOTIDE SEQUENCE [LARGE SCALE GENOMIC DNA]</scope>
    <source>
        <strain evidence="7 8">NZ</strain>
    </source>
</reference>
<keyword evidence="2" id="KW-0997">Cell inner membrane</keyword>
<evidence type="ECO:0000256" key="1">
    <source>
        <dbReference type="ARBA" id="ARBA00022475"/>
    </source>
</evidence>
<feature type="transmembrane region" description="Helical" evidence="6">
    <location>
        <begin position="15"/>
        <end position="32"/>
    </location>
</feature>
<keyword evidence="5 6" id="KW-0472">Membrane</keyword>
<proteinExistence type="predicted"/>
<keyword evidence="8" id="KW-1185">Reference proteome</keyword>
<dbReference type="Pfam" id="PF06835">
    <property type="entry name" value="LptC"/>
    <property type="match status" value="1"/>
</dbReference>
<evidence type="ECO:0000256" key="4">
    <source>
        <dbReference type="ARBA" id="ARBA00022989"/>
    </source>
</evidence>
<sequence>MTHFAERQHGARRQWLLGIGFVLLGLGAWWQLRSLPEDDGVRAPRERRPDYIVQGLSALETDAGGQPSRRLSAERLRHYADEDLSELDEPRLVLYRPDGPPWFAQARLGQIQAGGDQVRLTGAVRFDREADAANRPIHLQTEAMDIWRRTGLAETDLPVRIDSDGDSITANGMKLWYLEDASRTSFHGRARIRLSPESEPERRPTP</sequence>
<dbReference type="NCBIfam" id="TIGR04409">
    <property type="entry name" value="LptC_YrbK"/>
    <property type="match status" value="1"/>
</dbReference>
<keyword evidence="3 6" id="KW-0812">Transmembrane</keyword>
<evidence type="ECO:0000313" key="8">
    <source>
        <dbReference type="Proteomes" id="UP000680679"/>
    </source>
</evidence>
<dbReference type="RefSeq" id="WP_213378976.1">
    <property type="nucleotide sequence ID" value="NZ_AP024563.1"/>
</dbReference>
<evidence type="ECO:0000256" key="3">
    <source>
        <dbReference type="ARBA" id="ARBA00022692"/>
    </source>
</evidence>
<dbReference type="InterPro" id="IPR052363">
    <property type="entry name" value="LPS_export_LptC"/>
</dbReference>
<protein>
    <recommendedName>
        <fullName evidence="9">Lipopolysaccharide export system protein LptC</fullName>
    </recommendedName>
</protein>
<keyword evidence="4 6" id="KW-1133">Transmembrane helix</keyword>
<dbReference type="Proteomes" id="UP000680679">
    <property type="component" value="Chromosome"/>
</dbReference>
<evidence type="ECO:0000256" key="6">
    <source>
        <dbReference type="SAM" id="Phobius"/>
    </source>
</evidence>
<dbReference type="PANTHER" id="PTHR37481">
    <property type="entry name" value="LIPOPOLYSACCHARIDE EXPORT SYSTEM PROTEIN LPTC"/>
    <property type="match status" value="1"/>
</dbReference>